<dbReference type="CDD" id="cd01578">
    <property type="entry name" value="AcnA_Mitochon_Swivel"/>
    <property type="match status" value="1"/>
</dbReference>
<evidence type="ECO:0000256" key="14">
    <source>
        <dbReference type="ARBA" id="ARBA00023239"/>
    </source>
</evidence>
<keyword evidence="11 16" id="KW-0408">Iron</keyword>
<dbReference type="SUPFAM" id="SSF52016">
    <property type="entry name" value="LeuD/IlvD-like"/>
    <property type="match status" value="1"/>
</dbReference>
<evidence type="ECO:0000256" key="3">
    <source>
        <dbReference type="ARBA" id="ARBA00004717"/>
    </source>
</evidence>
<dbReference type="Pfam" id="PF00330">
    <property type="entry name" value="Aconitase"/>
    <property type="match status" value="1"/>
</dbReference>
<comment type="cofactor">
    <cofactor evidence="16">
        <name>[4Fe-4S] cluster</name>
        <dbReference type="ChEBI" id="CHEBI:49883"/>
    </cofactor>
    <text evidence="16">Binds 1 [4Fe-4S] cluster per subunit.</text>
</comment>
<dbReference type="InterPro" id="IPR001030">
    <property type="entry name" value="Acoase/IPM_deHydtase_lsu_aba"/>
</dbReference>
<accession>A0A8D0GWP0</accession>
<dbReference type="InterPro" id="IPR006248">
    <property type="entry name" value="Aconitase_mito-like"/>
</dbReference>
<dbReference type="PANTHER" id="PTHR43160">
    <property type="entry name" value="ACONITATE HYDRATASE B"/>
    <property type="match status" value="1"/>
</dbReference>
<comment type="similarity">
    <text evidence="4 16">Belongs to the aconitase/IPM isomerase family.</text>
</comment>
<dbReference type="NCBIfam" id="NF005558">
    <property type="entry name" value="PRK07229.1"/>
    <property type="match status" value="1"/>
</dbReference>
<dbReference type="GO" id="GO:0005759">
    <property type="term" value="C:mitochondrial matrix"/>
    <property type="evidence" value="ECO:0007669"/>
    <property type="project" value="Ensembl"/>
</dbReference>
<dbReference type="Gene3D" id="3.40.1060.10">
    <property type="entry name" value="Aconitase, Domain 2"/>
    <property type="match status" value="1"/>
</dbReference>
<dbReference type="NCBIfam" id="TIGR01340">
    <property type="entry name" value="aconitase_mito"/>
    <property type="match status" value="1"/>
</dbReference>
<dbReference type="PROSITE" id="PS00450">
    <property type="entry name" value="ACONITASE_1"/>
    <property type="match status" value="1"/>
</dbReference>
<evidence type="ECO:0000256" key="4">
    <source>
        <dbReference type="ARBA" id="ARBA00007185"/>
    </source>
</evidence>
<evidence type="ECO:0000256" key="1">
    <source>
        <dbReference type="ARBA" id="ARBA00003113"/>
    </source>
</evidence>
<evidence type="ECO:0000256" key="17">
    <source>
        <dbReference type="SAM" id="MobiDB-lite"/>
    </source>
</evidence>
<dbReference type="InterPro" id="IPR015932">
    <property type="entry name" value="Aconitase_dom2"/>
</dbReference>
<dbReference type="FunFam" id="3.30.499.10:FF:000004">
    <property type="entry name" value="Aconitate hydratase, mitochondrial"/>
    <property type="match status" value="1"/>
</dbReference>
<feature type="region of interest" description="Disordered" evidence="17">
    <location>
        <begin position="531"/>
        <end position="563"/>
    </location>
</feature>
<evidence type="ECO:0000313" key="20">
    <source>
        <dbReference type="Ensembl" id="ENSSPUP00000015025.1"/>
    </source>
</evidence>
<dbReference type="Gene3D" id="3.30.499.10">
    <property type="entry name" value="Aconitase, domain 3"/>
    <property type="match status" value="2"/>
</dbReference>
<dbReference type="AlphaFoldDB" id="A0A8D0GWP0"/>
<dbReference type="EC" id="4.2.1.3" evidence="5 16"/>
<dbReference type="InterPro" id="IPR050926">
    <property type="entry name" value="Aconitase/IPM_isomerase"/>
</dbReference>
<dbReference type="GeneTree" id="ENSGT00940000154892"/>
<dbReference type="FunFam" id="3.30.499.10:FF:000003">
    <property type="entry name" value="Aconitate hydratase, mitochondrial"/>
    <property type="match status" value="1"/>
</dbReference>
<keyword evidence="8" id="KW-0816">Tricarboxylic acid cycle</keyword>
<evidence type="ECO:0000256" key="5">
    <source>
        <dbReference type="ARBA" id="ARBA00012926"/>
    </source>
</evidence>
<keyword evidence="10 16" id="KW-0809">Transit peptide</keyword>
<dbReference type="InterPro" id="IPR036008">
    <property type="entry name" value="Aconitase_4Fe-4S_dom"/>
</dbReference>
<dbReference type="GO" id="GO:0006101">
    <property type="term" value="P:citrate metabolic process"/>
    <property type="evidence" value="ECO:0007669"/>
    <property type="project" value="Ensembl"/>
</dbReference>
<comment type="pathway">
    <text evidence="3">Carbohydrate metabolism; tricarboxylic acid cycle; isocitrate from oxaloacetate: step 2/2.</text>
</comment>
<dbReference type="GO" id="GO:0006099">
    <property type="term" value="P:tricarboxylic acid cycle"/>
    <property type="evidence" value="ECO:0007669"/>
    <property type="project" value="UniProtKB-UniPathway"/>
</dbReference>
<comment type="catalytic activity">
    <reaction evidence="15 16">
        <text>citrate = D-threo-isocitrate</text>
        <dbReference type="Rhea" id="RHEA:10336"/>
        <dbReference type="ChEBI" id="CHEBI:15562"/>
        <dbReference type="ChEBI" id="CHEBI:16947"/>
        <dbReference type="EC" id="4.2.1.3"/>
    </reaction>
</comment>
<evidence type="ECO:0000256" key="8">
    <source>
        <dbReference type="ARBA" id="ARBA00022532"/>
    </source>
</evidence>
<evidence type="ECO:0000256" key="16">
    <source>
        <dbReference type="RuleBase" id="RU362107"/>
    </source>
</evidence>
<evidence type="ECO:0000256" key="13">
    <source>
        <dbReference type="ARBA" id="ARBA00023128"/>
    </source>
</evidence>
<gene>
    <name evidence="20" type="primary">ACO2</name>
</gene>
<dbReference type="CDD" id="cd01584">
    <property type="entry name" value="AcnA_Mitochondrial"/>
    <property type="match status" value="1"/>
</dbReference>
<evidence type="ECO:0000256" key="2">
    <source>
        <dbReference type="ARBA" id="ARBA00004173"/>
    </source>
</evidence>
<name>A0A8D0GWP0_SPHPU</name>
<dbReference type="PANTHER" id="PTHR43160:SF3">
    <property type="entry name" value="ACONITATE HYDRATASE, MITOCHONDRIAL"/>
    <property type="match status" value="1"/>
</dbReference>
<dbReference type="PRINTS" id="PR00415">
    <property type="entry name" value="ACONITASE"/>
</dbReference>
<dbReference type="Ensembl" id="ENSSPUT00000016025.1">
    <property type="protein sequence ID" value="ENSSPUP00000015025.1"/>
    <property type="gene ID" value="ENSSPUG00000011600.1"/>
</dbReference>
<dbReference type="GO" id="GO:0005829">
    <property type="term" value="C:cytosol"/>
    <property type="evidence" value="ECO:0007669"/>
    <property type="project" value="TreeGrafter"/>
</dbReference>
<dbReference type="UniPathway" id="UPA00223">
    <property type="reaction ID" value="UER00718"/>
</dbReference>
<evidence type="ECO:0000256" key="6">
    <source>
        <dbReference type="ARBA" id="ARBA00015940"/>
    </source>
</evidence>
<dbReference type="InterPro" id="IPR000573">
    <property type="entry name" value="AconitaseA/IPMdHydase_ssu_swvl"/>
</dbReference>
<dbReference type="Pfam" id="PF00694">
    <property type="entry name" value="Aconitase_C"/>
    <property type="match status" value="1"/>
</dbReference>
<dbReference type="GO" id="GO:0051539">
    <property type="term" value="F:4 iron, 4 sulfur cluster binding"/>
    <property type="evidence" value="ECO:0007669"/>
    <property type="project" value="UniProtKB-UniRule"/>
</dbReference>
<feature type="domain" description="Aconitase/3-isopropylmalate dehydratase large subunit alpha/beta/alpha" evidence="18">
    <location>
        <begin position="69"/>
        <end position="505"/>
    </location>
</feature>
<proteinExistence type="inferred from homology"/>
<dbReference type="FunFam" id="3.40.1060.10:FF:000001">
    <property type="entry name" value="Aconitate hydratase, mitochondrial"/>
    <property type="match status" value="1"/>
</dbReference>
<comment type="subcellular location">
    <subcellularLocation>
        <location evidence="2 16">Mitochondrion</location>
    </subcellularLocation>
</comment>
<evidence type="ECO:0000256" key="7">
    <source>
        <dbReference type="ARBA" id="ARBA00022485"/>
    </source>
</evidence>
<organism evidence="20 21">
    <name type="scientific">Sphenodon punctatus</name>
    <name type="common">Tuatara</name>
    <name type="synonym">Hatteria punctata</name>
    <dbReference type="NCBI Taxonomy" id="8508"/>
    <lineage>
        <taxon>Eukaryota</taxon>
        <taxon>Metazoa</taxon>
        <taxon>Chordata</taxon>
        <taxon>Craniata</taxon>
        <taxon>Vertebrata</taxon>
        <taxon>Euteleostomi</taxon>
        <taxon>Lepidosauria</taxon>
        <taxon>Sphenodontia</taxon>
        <taxon>Sphenodontidae</taxon>
        <taxon>Sphenodon</taxon>
    </lineage>
</organism>
<comment type="function">
    <text evidence="1">Catalyzes the isomerization of citrate to isocitrate via cis-aconitate.</text>
</comment>
<dbReference type="GO" id="GO:0003994">
    <property type="term" value="F:aconitate hydratase activity"/>
    <property type="evidence" value="ECO:0007669"/>
    <property type="project" value="UniProtKB-EC"/>
</dbReference>
<dbReference type="FunFam" id="3.20.19.10:FF:000002">
    <property type="entry name" value="Aconitate hydratase, mitochondrial"/>
    <property type="match status" value="1"/>
</dbReference>
<evidence type="ECO:0000256" key="10">
    <source>
        <dbReference type="ARBA" id="ARBA00022946"/>
    </source>
</evidence>
<evidence type="ECO:0000313" key="21">
    <source>
        <dbReference type="Proteomes" id="UP000694392"/>
    </source>
</evidence>
<dbReference type="InterPro" id="IPR018136">
    <property type="entry name" value="Aconitase_4Fe-4S_BS"/>
</dbReference>
<dbReference type="InterPro" id="IPR015931">
    <property type="entry name" value="Acnase/IPM_dHydase_lsu_aba_1/3"/>
</dbReference>
<keyword evidence="9 16" id="KW-0479">Metal-binding</keyword>
<evidence type="ECO:0000256" key="9">
    <source>
        <dbReference type="ARBA" id="ARBA00022723"/>
    </source>
</evidence>
<evidence type="ECO:0000256" key="11">
    <source>
        <dbReference type="ARBA" id="ARBA00023004"/>
    </source>
</evidence>
<dbReference type="Proteomes" id="UP000694392">
    <property type="component" value="Unplaced"/>
</dbReference>
<dbReference type="PROSITE" id="PS01244">
    <property type="entry name" value="ACONITASE_2"/>
    <property type="match status" value="1"/>
</dbReference>
<dbReference type="OMA" id="KKQGMLG"/>
<protein>
    <recommendedName>
        <fullName evidence="6 16">Aconitate hydratase, mitochondrial</fullName>
        <shortName evidence="16">Aconitase</shortName>
        <ecNumber evidence="5 16">4.2.1.3</ecNumber>
    </recommendedName>
</protein>
<dbReference type="Gene3D" id="3.20.19.10">
    <property type="entry name" value="Aconitase, domain 4"/>
    <property type="match status" value="1"/>
</dbReference>
<reference evidence="20" key="2">
    <citation type="submission" date="2025-09" db="UniProtKB">
        <authorList>
            <consortium name="Ensembl"/>
        </authorList>
    </citation>
    <scope>IDENTIFICATION</scope>
</reference>
<keyword evidence="13 16" id="KW-0496">Mitochondrion</keyword>
<keyword evidence="21" id="KW-1185">Reference proteome</keyword>
<feature type="compositionally biased region" description="Polar residues" evidence="17">
    <location>
        <begin position="553"/>
        <end position="563"/>
    </location>
</feature>
<feature type="domain" description="Aconitase A/isopropylmalate dehydratase small subunit swivel" evidence="19">
    <location>
        <begin position="586"/>
        <end position="713"/>
    </location>
</feature>
<keyword evidence="14 16" id="KW-0456">Lyase</keyword>
<evidence type="ECO:0000256" key="15">
    <source>
        <dbReference type="ARBA" id="ARBA00023501"/>
    </source>
</evidence>
<evidence type="ECO:0000259" key="19">
    <source>
        <dbReference type="Pfam" id="PF00694"/>
    </source>
</evidence>
<evidence type="ECO:0000259" key="18">
    <source>
        <dbReference type="Pfam" id="PF00330"/>
    </source>
</evidence>
<dbReference type="GO" id="GO:0005506">
    <property type="term" value="F:iron ion binding"/>
    <property type="evidence" value="ECO:0007669"/>
    <property type="project" value="Ensembl"/>
</dbReference>
<evidence type="ECO:0000256" key="12">
    <source>
        <dbReference type="ARBA" id="ARBA00023014"/>
    </source>
</evidence>
<keyword evidence="12 16" id="KW-0411">Iron-sulfur</keyword>
<dbReference type="SUPFAM" id="SSF53732">
    <property type="entry name" value="Aconitase iron-sulfur domain"/>
    <property type="match status" value="1"/>
</dbReference>
<reference evidence="20" key="1">
    <citation type="submission" date="2025-08" db="UniProtKB">
        <authorList>
            <consortium name="Ensembl"/>
        </authorList>
    </citation>
    <scope>IDENTIFICATION</scope>
</reference>
<dbReference type="InterPro" id="IPR015928">
    <property type="entry name" value="Aconitase/3IPM_dehydase_swvl"/>
</dbReference>
<keyword evidence="7" id="KW-0004">4Fe-4S</keyword>
<sequence>MASYCVLVTRLQQALSNGVRRYHVSSIICQRARVAVSQFEPNEYVDYEKLEKNINIVRKRLDRPLTLSEKIVYGHLDDPVKQVIERGKTYLRLRPDRVAMQDATAQMAMLQFISSGLPRVAVPSTIHCDHLIEAQLGGEKDLQRAKDINQEVYNFLASAGAKYGVGFWKPGSGIIHQIILENYTYPGVMLIGTDSHTPNGGGLGSICIGVGGADAVDVMAGIPWELKCPKVIGVKLTGKLSGWTSPKDVILKVAGILTVKGGTGAIIEYHGPGIDSISCTGMATICNMGAEIGATTSIFPFNHRMKKYMGKTGRAEIAALADEFQEHLQPDPGCEYDQLIEINLDELKPLINGPFTPDLAHTVTEIGAVAEKKGWPVDIRVGLIGSCTNSSYEDMGRSAAVAKQALAKGIKCKSQFTVTPGSEQIRATIERDGYAKILRDVGGVVLANACGPCIGQWDRRDVKKGEKNTIVSSYNRNFTGRNDANPETHAFVTSPEMVTALALAGTLKFNPETDQLTGADGKKFKLQAPDADELPKLEFDPGQDTYQHPPKDGSSQHVDVSPTSQRLQLLEPFDKWDGKDLEDMLILIKVKGKCTTDHISAAGPWLKFRGHLDNISNNLLIGAINMENDKANTVRNSLTQEFGPVPDTARYYKKNNVKWVVVGDENYGEGSSREHAALEPRHLGGRAILTKSFARIHETNLKKQGLLPLTFADPADYDKIHPVDKLSIVGLADFAPGKPLKCIIKHPNGSQETILLNHTFNESQIEWFRAGSALNRMKELQHK</sequence>